<evidence type="ECO:0000256" key="1">
    <source>
        <dbReference type="SAM" id="MobiDB-lite"/>
    </source>
</evidence>
<protein>
    <recommendedName>
        <fullName evidence="4">F-box domain-containing protein</fullName>
    </recommendedName>
</protein>
<organism evidence="2 3">
    <name type="scientific">Marasmius oreades</name>
    <name type="common">fairy-ring Marasmius</name>
    <dbReference type="NCBI Taxonomy" id="181124"/>
    <lineage>
        <taxon>Eukaryota</taxon>
        <taxon>Fungi</taxon>
        <taxon>Dikarya</taxon>
        <taxon>Basidiomycota</taxon>
        <taxon>Agaricomycotina</taxon>
        <taxon>Agaricomycetes</taxon>
        <taxon>Agaricomycetidae</taxon>
        <taxon>Agaricales</taxon>
        <taxon>Marasmiineae</taxon>
        <taxon>Marasmiaceae</taxon>
        <taxon>Marasmius</taxon>
    </lineage>
</organism>
<name>A0A9P7UPA4_9AGAR</name>
<sequence>MPLLPDTTNDLLFSCLDPHDIIRYSRTCREAYHQVEGYWRRALDIENLLSSFFTPLETQYFRVVQALTGTLISGSMALQLLNRKRYPESDLDLYVEHRYSSFLGSFLEAIGYEFKPTRGQPNCLEAAIKQAEKIAPVALYDEEPGIGFAGVFNMARGDRKIQLITATESPLHIVLSFHSTVVMNVISYSHVYSLYPRATFQRSLSLITYRYKDFLQEVARQKYVDRGWKMINSDGSEWEIYRSERTARYSSSGSTPYRRQLEIFQVDRLRRLGDSFCWSSKLPMLHYPTKNDCSDEPGYIWLMLRRYDVPTPLVMEELRTGKQALESHTWVLSLQDDDHRTYQAMLHVLSNSKLRFTYCIGLESDMNLIERVEGSGVVRDVKASEETERFEFGFSAPLDFRVKRDLLLYDVIDEHFSPLNKGDLDEEPPDTESEGDPEGLADLY</sequence>
<feature type="compositionally biased region" description="Acidic residues" evidence="1">
    <location>
        <begin position="424"/>
        <end position="444"/>
    </location>
</feature>
<dbReference type="OrthoDB" id="3041043at2759"/>
<accession>A0A9P7UPA4</accession>
<evidence type="ECO:0008006" key="4">
    <source>
        <dbReference type="Google" id="ProtNLM"/>
    </source>
</evidence>
<dbReference type="EMBL" id="CM032188">
    <property type="protein sequence ID" value="KAG7088805.1"/>
    <property type="molecule type" value="Genomic_DNA"/>
</dbReference>
<dbReference type="KEGG" id="more:E1B28_012766"/>
<dbReference type="Proteomes" id="UP001049176">
    <property type="component" value="Chromosome 8"/>
</dbReference>
<evidence type="ECO:0000313" key="2">
    <source>
        <dbReference type="EMBL" id="KAG7088805.1"/>
    </source>
</evidence>
<feature type="region of interest" description="Disordered" evidence="1">
    <location>
        <begin position="419"/>
        <end position="444"/>
    </location>
</feature>
<proteinExistence type="predicted"/>
<evidence type="ECO:0000313" key="3">
    <source>
        <dbReference type="Proteomes" id="UP001049176"/>
    </source>
</evidence>
<dbReference type="RefSeq" id="XP_043005276.1">
    <property type="nucleotide sequence ID" value="XM_043157908.1"/>
</dbReference>
<dbReference type="GeneID" id="66081841"/>
<gene>
    <name evidence="2" type="ORF">E1B28_012766</name>
</gene>
<dbReference type="AlphaFoldDB" id="A0A9P7UPA4"/>
<keyword evidence="3" id="KW-1185">Reference proteome</keyword>
<comment type="caution">
    <text evidence="2">The sequence shown here is derived from an EMBL/GenBank/DDBJ whole genome shotgun (WGS) entry which is preliminary data.</text>
</comment>
<reference evidence="2" key="1">
    <citation type="journal article" date="2021" name="Genome Biol. Evol.">
        <title>The assembled and annotated genome of the fairy-ring fungus Marasmius oreades.</title>
        <authorList>
            <person name="Hiltunen M."/>
            <person name="Ament-Velasquez S.L."/>
            <person name="Johannesson H."/>
        </authorList>
    </citation>
    <scope>NUCLEOTIDE SEQUENCE</scope>
    <source>
        <strain evidence="2">03SP1</strain>
    </source>
</reference>